<dbReference type="Gene3D" id="3.30.160.60">
    <property type="entry name" value="Classic Zinc Finger"/>
    <property type="match status" value="2"/>
</dbReference>
<keyword evidence="8" id="KW-0238">DNA-binding</keyword>
<comment type="subcellular location">
    <subcellularLocation>
        <location evidence="1">Nucleus</location>
    </subcellularLocation>
</comment>
<feature type="compositionally biased region" description="Polar residues" evidence="13">
    <location>
        <begin position="135"/>
        <end position="154"/>
    </location>
</feature>
<evidence type="ECO:0000313" key="16">
    <source>
        <dbReference type="RefSeq" id="XP_030630519.1"/>
    </source>
</evidence>
<evidence type="ECO:0000256" key="8">
    <source>
        <dbReference type="ARBA" id="ARBA00023125"/>
    </source>
</evidence>
<proteinExistence type="inferred from homology"/>
<feature type="compositionally biased region" description="Basic and acidic residues" evidence="13">
    <location>
        <begin position="395"/>
        <end position="419"/>
    </location>
</feature>
<dbReference type="PROSITE" id="PS00028">
    <property type="entry name" value="ZINC_FINGER_C2H2_1"/>
    <property type="match status" value="2"/>
</dbReference>
<feature type="region of interest" description="Disordered" evidence="13">
    <location>
        <begin position="496"/>
        <end position="548"/>
    </location>
</feature>
<evidence type="ECO:0000256" key="9">
    <source>
        <dbReference type="ARBA" id="ARBA00023163"/>
    </source>
</evidence>
<feature type="compositionally biased region" description="Basic and acidic residues" evidence="13">
    <location>
        <begin position="113"/>
        <end position="126"/>
    </location>
</feature>
<dbReference type="Pfam" id="PF00096">
    <property type="entry name" value="zf-C2H2"/>
    <property type="match status" value="2"/>
</dbReference>
<keyword evidence="10" id="KW-0539">Nucleus</keyword>
<evidence type="ECO:0000256" key="13">
    <source>
        <dbReference type="SAM" id="MobiDB-lite"/>
    </source>
</evidence>
<dbReference type="GO" id="GO:0001227">
    <property type="term" value="F:DNA-binding transcription repressor activity, RNA polymerase II-specific"/>
    <property type="evidence" value="ECO:0007669"/>
    <property type="project" value="TreeGrafter"/>
</dbReference>
<dbReference type="OrthoDB" id="6077919at2759"/>
<dbReference type="PANTHER" id="PTHR24399:SF54">
    <property type="entry name" value="GASTRULA ZINC FINGER PROTEIN XLCGF26.1-LIKE-RELATED"/>
    <property type="match status" value="1"/>
</dbReference>
<keyword evidence="7" id="KW-0805">Transcription regulation</keyword>
<keyword evidence="4" id="KW-0677">Repeat</keyword>
<feature type="region of interest" description="Disordered" evidence="13">
    <location>
        <begin position="450"/>
        <end position="484"/>
    </location>
</feature>
<dbReference type="InterPro" id="IPR013087">
    <property type="entry name" value="Znf_C2H2_type"/>
</dbReference>
<evidence type="ECO:0000256" key="5">
    <source>
        <dbReference type="ARBA" id="ARBA00022771"/>
    </source>
</evidence>
<feature type="compositionally biased region" description="Polar residues" evidence="13">
    <location>
        <begin position="496"/>
        <end position="509"/>
    </location>
</feature>
<evidence type="ECO:0000256" key="12">
    <source>
        <dbReference type="SAM" id="Coils"/>
    </source>
</evidence>
<reference evidence="16" key="1">
    <citation type="submission" date="2025-08" db="UniProtKB">
        <authorList>
            <consortium name="RefSeq"/>
        </authorList>
    </citation>
    <scope>IDENTIFICATION</scope>
</reference>
<feature type="domain" description="C2H2-type" evidence="14">
    <location>
        <begin position="308"/>
        <end position="335"/>
    </location>
</feature>
<evidence type="ECO:0000256" key="1">
    <source>
        <dbReference type="ARBA" id="ARBA00004123"/>
    </source>
</evidence>
<accession>A0A6J2VE50</accession>
<dbReference type="InterPro" id="IPR036236">
    <property type="entry name" value="Znf_C2H2_sf"/>
</dbReference>
<feature type="compositionally biased region" description="Polar residues" evidence="13">
    <location>
        <begin position="518"/>
        <end position="537"/>
    </location>
</feature>
<dbReference type="RefSeq" id="XP_030630519.1">
    <property type="nucleotide sequence ID" value="XM_030774659.1"/>
</dbReference>
<protein>
    <submittedName>
        <fullName evidence="16">Zinc finger protein 236-like</fullName>
    </submittedName>
</protein>
<evidence type="ECO:0000313" key="15">
    <source>
        <dbReference type="Proteomes" id="UP000504632"/>
    </source>
</evidence>
<evidence type="ECO:0000256" key="3">
    <source>
        <dbReference type="ARBA" id="ARBA00022723"/>
    </source>
</evidence>
<dbReference type="GO" id="GO:0001817">
    <property type="term" value="P:regulation of cytokine production"/>
    <property type="evidence" value="ECO:0007669"/>
    <property type="project" value="TreeGrafter"/>
</dbReference>
<sequence>MEVLAKAAIAEISKVVDDGIVTLRLQMFEKENEIDTLRKKLQTATDELQATRCALVRECVSGRSLEEFVNNRGAKEKDVTRNDRQCGNIKYDRVCENRATSLVLKVEQVDEPTDQKSRQSTERGHSLDSGLRLWSSETDVGTNTPENFNITDQQSPHRSDLVTAGTGQDKFGVTQQGHCLIGEESSLHDEHSTNTLLSAEVLDIRSQSPFETSNVQPRERESADFPHIHNSISVAHMHIENSLPESRVDDQDGLNLGTLSLNAPTHCRVLNGTVVSRKRFPCVFCGKSFDRLSHLERHQRIHTGEKPYTCGLCGRGFAQKSSLKGHLKTHRGINVDIEGVSWAPAENCHFENYDISPHAKDQSTHGLTATREDHTTYTEKSVPIDEQRTNVTCPDQRENTDLTKTDEQNTQRTSAEEHISKMTSHIKDCGNLSSGHSDEEISRLEFELKAEQEEEDSEPKCDQSESENGTEELNRKDSESQRKMAKMSPYLWSFMTTVNSGGTDSSESDCSYKDKQHTVSISDQSEQQLVPSVMTHTWRSENNEIQKQ</sequence>
<dbReference type="GeneID" id="115812173"/>
<dbReference type="PANTHER" id="PTHR24399">
    <property type="entry name" value="ZINC FINGER AND BTB DOMAIN-CONTAINING"/>
    <property type="match status" value="1"/>
</dbReference>
<evidence type="ECO:0000256" key="7">
    <source>
        <dbReference type="ARBA" id="ARBA00023015"/>
    </source>
</evidence>
<comment type="similarity">
    <text evidence="2">Belongs to the krueppel C2H2-type zinc-finger protein family.</text>
</comment>
<keyword evidence="6" id="KW-0862">Zinc</keyword>
<gene>
    <name evidence="16" type="primary">LOC115812173</name>
</gene>
<feature type="region of interest" description="Disordered" evidence="13">
    <location>
        <begin position="107"/>
        <end position="168"/>
    </location>
</feature>
<dbReference type="AlphaFoldDB" id="A0A6J2VE50"/>
<evidence type="ECO:0000256" key="4">
    <source>
        <dbReference type="ARBA" id="ARBA00022737"/>
    </source>
</evidence>
<evidence type="ECO:0000259" key="14">
    <source>
        <dbReference type="PROSITE" id="PS50157"/>
    </source>
</evidence>
<keyword evidence="12" id="KW-0175">Coiled coil</keyword>
<dbReference type="InParanoid" id="A0A6J2VE50"/>
<evidence type="ECO:0000256" key="10">
    <source>
        <dbReference type="ARBA" id="ARBA00023242"/>
    </source>
</evidence>
<dbReference type="SUPFAM" id="SSF57667">
    <property type="entry name" value="beta-beta-alpha zinc fingers"/>
    <property type="match status" value="1"/>
</dbReference>
<dbReference type="FunFam" id="3.30.160.60:FF:002402">
    <property type="entry name" value="Zinc finger protein 347"/>
    <property type="match status" value="1"/>
</dbReference>
<dbReference type="GO" id="GO:0002682">
    <property type="term" value="P:regulation of immune system process"/>
    <property type="evidence" value="ECO:0007669"/>
    <property type="project" value="TreeGrafter"/>
</dbReference>
<dbReference type="GO" id="GO:0000978">
    <property type="term" value="F:RNA polymerase II cis-regulatory region sequence-specific DNA binding"/>
    <property type="evidence" value="ECO:0007669"/>
    <property type="project" value="TreeGrafter"/>
</dbReference>
<keyword evidence="3" id="KW-0479">Metal-binding</keyword>
<evidence type="ECO:0000256" key="6">
    <source>
        <dbReference type="ARBA" id="ARBA00022833"/>
    </source>
</evidence>
<dbReference type="SMART" id="SM00355">
    <property type="entry name" value="ZnF_C2H2"/>
    <property type="match status" value="2"/>
</dbReference>
<keyword evidence="9" id="KW-0804">Transcription</keyword>
<feature type="coiled-coil region" evidence="12">
    <location>
        <begin position="20"/>
        <end position="54"/>
    </location>
</feature>
<dbReference type="GO" id="GO:0005654">
    <property type="term" value="C:nucleoplasm"/>
    <property type="evidence" value="ECO:0007669"/>
    <property type="project" value="TreeGrafter"/>
</dbReference>
<feature type="compositionally biased region" description="Basic and acidic residues" evidence="13">
    <location>
        <begin position="472"/>
        <end position="482"/>
    </location>
</feature>
<dbReference type="Proteomes" id="UP000504632">
    <property type="component" value="Chromosome 5"/>
</dbReference>
<keyword evidence="15" id="KW-1185">Reference proteome</keyword>
<dbReference type="FunFam" id="3.30.160.60:FF:001049">
    <property type="entry name" value="zinc finger protein 319"/>
    <property type="match status" value="1"/>
</dbReference>
<dbReference type="GO" id="GO:0008270">
    <property type="term" value="F:zinc ion binding"/>
    <property type="evidence" value="ECO:0007669"/>
    <property type="project" value="UniProtKB-KW"/>
</dbReference>
<feature type="compositionally biased region" description="Basic and acidic residues" evidence="13">
    <location>
        <begin position="538"/>
        <end position="548"/>
    </location>
</feature>
<name>A0A6J2VE50_CHACN</name>
<evidence type="ECO:0000256" key="2">
    <source>
        <dbReference type="ARBA" id="ARBA00006991"/>
    </source>
</evidence>
<dbReference type="PROSITE" id="PS50157">
    <property type="entry name" value="ZINC_FINGER_C2H2_2"/>
    <property type="match status" value="2"/>
</dbReference>
<organism evidence="15 16">
    <name type="scientific">Chanos chanos</name>
    <name type="common">Milkfish</name>
    <name type="synonym">Mugil chanos</name>
    <dbReference type="NCBI Taxonomy" id="29144"/>
    <lineage>
        <taxon>Eukaryota</taxon>
        <taxon>Metazoa</taxon>
        <taxon>Chordata</taxon>
        <taxon>Craniata</taxon>
        <taxon>Vertebrata</taxon>
        <taxon>Euteleostomi</taxon>
        <taxon>Actinopterygii</taxon>
        <taxon>Neopterygii</taxon>
        <taxon>Teleostei</taxon>
        <taxon>Ostariophysi</taxon>
        <taxon>Gonorynchiformes</taxon>
        <taxon>Chanidae</taxon>
        <taxon>Chanos</taxon>
    </lineage>
</organism>
<feature type="region of interest" description="Disordered" evidence="13">
    <location>
        <begin position="386"/>
        <end position="419"/>
    </location>
</feature>
<feature type="domain" description="C2H2-type" evidence="14">
    <location>
        <begin position="280"/>
        <end position="307"/>
    </location>
</feature>
<evidence type="ECO:0000256" key="11">
    <source>
        <dbReference type="PROSITE-ProRule" id="PRU00042"/>
    </source>
</evidence>
<keyword evidence="5 11" id="KW-0863">Zinc-finger</keyword>